<dbReference type="Proteomes" id="UP000499080">
    <property type="component" value="Unassembled WGS sequence"/>
</dbReference>
<organism evidence="1 2">
    <name type="scientific">Araneus ventricosus</name>
    <name type="common">Orbweaver spider</name>
    <name type="synonym">Epeira ventricosa</name>
    <dbReference type="NCBI Taxonomy" id="182803"/>
    <lineage>
        <taxon>Eukaryota</taxon>
        <taxon>Metazoa</taxon>
        <taxon>Ecdysozoa</taxon>
        <taxon>Arthropoda</taxon>
        <taxon>Chelicerata</taxon>
        <taxon>Arachnida</taxon>
        <taxon>Araneae</taxon>
        <taxon>Araneomorphae</taxon>
        <taxon>Entelegynae</taxon>
        <taxon>Araneoidea</taxon>
        <taxon>Araneidae</taxon>
        <taxon>Araneus</taxon>
    </lineage>
</organism>
<gene>
    <name evidence="1" type="ORF">AVEN_273879_1</name>
</gene>
<sequence>MHGKGLPREPSLLFVRSFGGRILSNVTMRSLSTMWSLLSTRSRLCPRSGDWRWIAMISMSLWKSASIETELEELTTEGLWSCIMFHSKKLWRRVCQRR</sequence>
<proteinExistence type="predicted"/>
<reference evidence="1 2" key="1">
    <citation type="journal article" date="2019" name="Sci. Rep.">
        <title>Orb-weaving spider Araneus ventricosus genome elucidates the spidroin gene catalogue.</title>
        <authorList>
            <person name="Kono N."/>
            <person name="Nakamura H."/>
            <person name="Ohtoshi R."/>
            <person name="Moran D.A.P."/>
            <person name="Shinohara A."/>
            <person name="Yoshida Y."/>
            <person name="Fujiwara M."/>
            <person name="Mori M."/>
            <person name="Tomita M."/>
            <person name="Arakawa K."/>
        </authorList>
    </citation>
    <scope>NUCLEOTIDE SEQUENCE [LARGE SCALE GENOMIC DNA]</scope>
</reference>
<evidence type="ECO:0000313" key="2">
    <source>
        <dbReference type="Proteomes" id="UP000499080"/>
    </source>
</evidence>
<protein>
    <submittedName>
        <fullName evidence="1">Uncharacterized protein</fullName>
    </submittedName>
</protein>
<keyword evidence="2" id="KW-1185">Reference proteome</keyword>
<dbReference type="EMBL" id="BGPR01001524">
    <property type="protein sequence ID" value="GBM56017.1"/>
    <property type="molecule type" value="Genomic_DNA"/>
</dbReference>
<accession>A0A4Y2GS76</accession>
<name>A0A4Y2GS76_ARAVE</name>
<dbReference type="AlphaFoldDB" id="A0A4Y2GS76"/>
<evidence type="ECO:0000313" key="1">
    <source>
        <dbReference type="EMBL" id="GBM56017.1"/>
    </source>
</evidence>
<comment type="caution">
    <text evidence="1">The sequence shown here is derived from an EMBL/GenBank/DDBJ whole genome shotgun (WGS) entry which is preliminary data.</text>
</comment>